<dbReference type="EMBL" id="JBHSFV010000006">
    <property type="protein sequence ID" value="MFC4634443.1"/>
    <property type="molecule type" value="Genomic_DNA"/>
</dbReference>
<dbReference type="InterPro" id="IPR011652">
    <property type="entry name" value="MORN_2"/>
</dbReference>
<comment type="caution">
    <text evidence="2">The sequence shown here is derived from an EMBL/GenBank/DDBJ whole genome shotgun (WGS) entry which is preliminary data.</text>
</comment>
<sequence length="230" mass="26618">MSKLNFFFFLISFCFVFIGNAQEYNNLDGNNKKHGNWQKVYEGTNQLRYEGTFDHGQEIGTFKFYDRKGGHPTALKIYTAGDAFLDVIFYTTEGKKVSEGKMKERSREGKWIYYHQDGTTVMTEEFYKNDLLDGMRTVYFESGAVAQRMEYVNGKANGIETHYSEEGVVVKTYTHVNGELHGPVKLYNLEGVILREGNYKNNQKHGVWKYYKNGQLDKTLTFPLNKIGVH</sequence>
<reference evidence="3" key="1">
    <citation type="journal article" date="2019" name="Int. J. Syst. Evol. Microbiol.">
        <title>The Global Catalogue of Microorganisms (GCM) 10K type strain sequencing project: providing services to taxonomists for standard genome sequencing and annotation.</title>
        <authorList>
            <consortium name="The Broad Institute Genomics Platform"/>
            <consortium name="The Broad Institute Genome Sequencing Center for Infectious Disease"/>
            <person name="Wu L."/>
            <person name="Ma J."/>
        </authorList>
    </citation>
    <scope>NUCLEOTIDE SEQUENCE [LARGE SCALE GENOMIC DNA]</scope>
    <source>
        <strain evidence="3">YJ-61-S</strain>
    </source>
</reference>
<dbReference type="Pfam" id="PF07661">
    <property type="entry name" value="MORN_2"/>
    <property type="match status" value="3"/>
</dbReference>
<keyword evidence="3" id="KW-1185">Reference proteome</keyword>
<feature type="signal peptide" evidence="1">
    <location>
        <begin position="1"/>
        <end position="21"/>
    </location>
</feature>
<gene>
    <name evidence="2" type="ORF">ACFO3O_11030</name>
</gene>
<proteinExistence type="predicted"/>
<accession>A0ABV9HY44</accession>
<dbReference type="RefSeq" id="WP_379978704.1">
    <property type="nucleotide sequence ID" value="NZ_JBHSFV010000006.1"/>
</dbReference>
<feature type="chain" id="PRO_5046871234" evidence="1">
    <location>
        <begin position="22"/>
        <end position="230"/>
    </location>
</feature>
<keyword evidence="1" id="KW-0732">Signal</keyword>
<dbReference type="Gene3D" id="2.20.110.10">
    <property type="entry name" value="Histone H3 K4-specific methyltransferase SET7/9 N-terminal domain"/>
    <property type="match status" value="2"/>
</dbReference>
<evidence type="ECO:0000256" key="1">
    <source>
        <dbReference type="SAM" id="SignalP"/>
    </source>
</evidence>
<name>A0ABV9HY44_9FLAO</name>
<dbReference type="Proteomes" id="UP001596043">
    <property type="component" value="Unassembled WGS sequence"/>
</dbReference>
<protein>
    <submittedName>
        <fullName evidence="2">Toxin-antitoxin system YwqK family antitoxin</fullName>
    </submittedName>
</protein>
<evidence type="ECO:0000313" key="2">
    <source>
        <dbReference type="EMBL" id="MFC4634443.1"/>
    </source>
</evidence>
<dbReference type="PANTHER" id="PTHR46820:SF1">
    <property type="entry name" value="HISTONE-LYSINE N-METHYLTRANSFERASE SETD7"/>
    <property type="match status" value="1"/>
</dbReference>
<dbReference type="PANTHER" id="PTHR46820">
    <property type="entry name" value="HISTONE-LYSINE N-METHYLTRANSFERASE SETD7"/>
    <property type="match status" value="1"/>
</dbReference>
<dbReference type="SUPFAM" id="SSF82185">
    <property type="entry name" value="Histone H3 K4-specific methyltransferase SET7/9 N-terminal domain"/>
    <property type="match status" value="2"/>
</dbReference>
<evidence type="ECO:0000313" key="3">
    <source>
        <dbReference type="Proteomes" id="UP001596043"/>
    </source>
</evidence>
<organism evidence="2 3">
    <name type="scientific">Dokdonia ponticola</name>
    <dbReference type="NCBI Taxonomy" id="2041041"/>
    <lineage>
        <taxon>Bacteria</taxon>
        <taxon>Pseudomonadati</taxon>
        <taxon>Bacteroidota</taxon>
        <taxon>Flavobacteriia</taxon>
        <taxon>Flavobacteriales</taxon>
        <taxon>Flavobacteriaceae</taxon>
        <taxon>Dokdonia</taxon>
    </lineage>
</organism>